<dbReference type="Pfam" id="PF03949">
    <property type="entry name" value="Malic_M"/>
    <property type="match status" value="1"/>
</dbReference>
<dbReference type="SMART" id="SM01274">
    <property type="entry name" value="malic"/>
    <property type="match status" value="1"/>
</dbReference>
<evidence type="ECO:0000259" key="4">
    <source>
        <dbReference type="SMART" id="SM01274"/>
    </source>
</evidence>
<dbReference type="InterPro" id="IPR037062">
    <property type="entry name" value="Malic_N_dom_sf"/>
</dbReference>
<dbReference type="InterPro" id="IPR012301">
    <property type="entry name" value="Malic_N_dom"/>
</dbReference>
<name>A0ABQ5TM63_9BACI</name>
<dbReference type="Proteomes" id="UP001275436">
    <property type="component" value="Unassembled WGS sequence"/>
</dbReference>
<dbReference type="InterPro" id="IPR012302">
    <property type="entry name" value="Malic_NAD-bd"/>
</dbReference>
<dbReference type="EMBL" id="BSKO01000001">
    <property type="protein sequence ID" value="GLO67913.1"/>
    <property type="molecule type" value="Genomic_DNA"/>
</dbReference>
<feature type="domain" description="Malic enzyme N-terminal" evidence="4">
    <location>
        <begin position="18"/>
        <end position="151"/>
    </location>
</feature>
<dbReference type="PANTHER" id="PTHR43237">
    <property type="entry name" value="NADP-DEPENDENT MALIC ENZYME"/>
    <property type="match status" value="1"/>
</dbReference>
<dbReference type="InterPro" id="IPR036291">
    <property type="entry name" value="NAD(P)-bd_dom_sf"/>
</dbReference>
<keyword evidence="6" id="KW-1185">Reference proteome</keyword>
<gene>
    <name evidence="5" type="ORF">MACH08_36970</name>
</gene>
<dbReference type="PANTHER" id="PTHR43237:SF4">
    <property type="entry name" value="NADP-DEPENDENT MALIC ENZYME"/>
    <property type="match status" value="1"/>
</dbReference>
<dbReference type="InterPro" id="IPR046346">
    <property type="entry name" value="Aminoacid_DH-like_N_sf"/>
</dbReference>
<sequence>MVNKNLKDEAIELHYKHKGKLEITGKMEINSEDDLSLVYTPGVADVCKQIADDPKKINTLTSRGNMVGIVTDGTAVLGLGNIGPKAAMPVMEGKALLFKKFANIDGFPICLDTTDVDEIVNIVKAMGPTFAGINLEDIAAPRCFEIEKRLKEELDIPVFHDDQHGTAIVVLAALTNALKVVNKQTRPIKIVINGAGAAGIAIAKLLYHAGLTNITLVSLEGVVAKGEEWLNPMQAEMAEVTNKDNVRGTLKDAITEADVFIGVSGPAALKKEHIQTMAKDPIIFALANPIPEIYPEEAIEAGAAVVATGRSDYPNQVNNLLAFPGIFRGAIDAGARDITTEMKVAAAYGIANVLNDQEVSKDKVIPNALDERAAERVAQAVMSSAIQQKKETSSVS</sequence>
<accession>A0ABQ5TM63</accession>
<dbReference type="SUPFAM" id="SSF53223">
    <property type="entry name" value="Aminoacid dehydrogenase-like, N-terminal domain"/>
    <property type="match status" value="1"/>
</dbReference>
<evidence type="ECO:0000313" key="5">
    <source>
        <dbReference type="EMBL" id="GLO67913.1"/>
    </source>
</evidence>
<dbReference type="PIRSF" id="PIRSF000106">
    <property type="entry name" value="ME"/>
    <property type="match status" value="1"/>
</dbReference>
<dbReference type="SMART" id="SM00919">
    <property type="entry name" value="Malic_M"/>
    <property type="match status" value="1"/>
</dbReference>
<dbReference type="Gene3D" id="3.40.50.720">
    <property type="entry name" value="NAD(P)-binding Rossmann-like Domain"/>
    <property type="match status" value="1"/>
</dbReference>
<dbReference type="InterPro" id="IPR051674">
    <property type="entry name" value="Malate_Decarboxylase"/>
</dbReference>
<evidence type="ECO:0000256" key="2">
    <source>
        <dbReference type="ARBA" id="ARBA00023002"/>
    </source>
</evidence>
<evidence type="ECO:0000256" key="1">
    <source>
        <dbReference type="ARBA" id="ARBA00008785"/>
    </source>
</evidence>
<dbReference type="RefSeq" id="WP_077596926.1">
    <property type="nucleotide sequence ID" value="NZ_BSKO01000001.1"/>
</dbReference>
<protein>
    <submittedName>
        <fullName evidence="5">Malate dehydrogenase</fullName>
    </submittedName>
</protein>
<dbReference type="SUPFAM" id="SSF51735">
    <property type="entry name" value="NAD(P)-binding Rossmann-fold domains"/>
    <property type="match status" value="1"/>
</dbReference>
<comment type="similarity">
    <text evidence="1">Belongs to the malic enzymes family.</text>
</comment>
<feature type="domain" description="Malic enzyme NAD-binding" evidence="3">
    <location>
        <begin position="163"/>
        <end position="386"/>
    </location>
</feature>
<dbReference type="Gene3D" id="3.40.50.10380">
    <property type="entry name" value="Malic enzyme, N-terminal domain"/>
    <property type="match status" value="1"/>
</dbReference>
<comment type="caution">
    <text evidence="5">The sequence shown here is derived from an EMBL/GenBank/DDBJ whole genome shotgun (WGS) entry which is preliminary data.</text>
</comment>
<dbReference type="InterPro" id="IPR045213">
    <property type="entry name" value="Malic_NAD-bd_bact_type"/>
</dbReference>
<dbReference type="Pfam" id="PF00390">
    <property type="entry name" value="malic"/>
    <property type="match status" value="1"/>
</dbReference>
<keyword evidence="2" id="KW-0560">Oxidoreductase</keyword>
<organism evidence="5 6">
    <name type="scientific">Oceanobacillus kimchii</name>
    <dbReference type="NCBI Taxonomy" id="746691"/>
    <lineage>
        <taxon>Bacteria</taxon>
        <taxon>Bacillati</taxon>
        <taxon>Bacillota</taxon>
        <taxon>Bacilli</taxon>
        <taxon>Bacillales</taxon>
        <taxon>Bacillaceae</taxon>
        <taxon>Oceanobacillus</taxon>
    </lineage>
</organism>
<reference evidence="5 6" key="1">
    <citation type="submission" date="2023-02" db="EMBL/GenBank/DDBJ databases">
        <title>Oceanobacillus kimchii IFOP_LL358 isolated form Alexandrium catenella lab strain.</title>
        <authorList>
            <person name="Gajardo G."/>
            <person name="Ueki S."/>
            <person name="Maruyama F."/>
        </authorList>
    </citation>
    <scope>NUCLEOTIDE SEQUENCE [LARGE SCALE GENOMIC DNA]</scope>
    <source>
        <strain evidence="5 6">IFOP_LL358</strain>
    </source>
</reference>
<dbReference type="InterPro" id="IPR001891">
    <property type="entry name" value="Malic_OxRdtase"/>
</dbReference>
<evidence type="ECO:0000313" key="6">
    <source>
        <dbReference type="Proteomes" id="UP001275436"/>
    </source>
</evidence>
<dbReference type="CDD" id="cd05311">
    <property type="entry name" value="NAD_bind_2_malic_enz"/>
    <property type="match status" value="1"/>
</dbReference>
<proteinExistence type="inferred from homology"/>
<evidence type="ECO:0000259" key="3">
    <source>
        <dbReference type="SMART" id="SM00919"/>
    </source>
</evidence>